<evidence type="ECO:0000313" key="2">
    <source>
        <dbReference type="Proteomes" id="UP000602124"/>
    </source>
</evidence>
<name>A0A934J2C7_9HYPH</name>
<comment type="caution">
    <text evidence="1">The sequence shown here is derived from an EMBL/GenBank/DDBJ whole genome shotgun (WGS) entry which is preliminary data.</text>
</comment>
<keyword evidence="2" id="KW-1185">Reference proteome</keyword>
<proteinExistence type="predicted"/>
<gene>
    <name evidence="1" type="ORF">JEQ47_17300</name>
</gene>
<sequence>MRDLFRLIAVAAMSFAVVGLAMVYSRGDDLVSTLQSMSAGLASSIAPATQSVAPVPPAENIIVVARPNAASWAGLAGFPDQTEIVFPLRREVNVTAGTLHLVLESQLTQSGDGLLTVSVNGTARGQVVLEGGQARHELRVVLTPEDFEGDTLVLHLAGRGNTGGGQVCPTDGINAGSAVTVLPESRLELVSDTPIDPASTPLPRASDALAILPGASADDMAMAIWANQYLDRAGLSVHMGAARPGETALVADPDGVVALRAEAPARPRATQWPVSFDQLESDLAIKSFRGARQWLVDFSSADLPGGRMPEAARIALTTAPLAAGGEWAVRVSLNGNLIHSERLPGSTTLIDLNVALPAERLAPPNRLGVELVDTTPRQGSCGQAEQVQAQLLPESALLDMTRAETGWPALIERLSGVASIALEADAVLDPQQAAEASALLGKLVPPDMVPSAGPAEVTIIVTTREGLARRLAENPDADITAVLPVRARVGAGLTALPVPDAALGAALEQLDRGDVILLVTGS</sequence>
<dbReference type="RefSeq" id="WP_198877670.1">
    <property type="nucleotide sequence ID" value="NZ_JAEKMH010000004.1"/>
</dbReference>
<dbReference type="Proteomes" id="UP000602124">
    <property type="component" value="Unassembled WGS sequence"/>
</dbReference>
<reference evidence="1" key="1">
    <citation type="submission" date="2020-12" db="EMBL/GenBank/DDBJ databases">
        <title>Devosia sp. MSA67 isolated from Mo River.</title>
        <authorList>
            <person name="Ma F."/>
            <person name="Zi Z."/>
        </authorList>
    </citation>
    <scope>NUCLEOTIDE SEQUENCE</scope>
    <source>
        <strain evidence="1">MSA67</strain>
    </source>
</reference>
<dbReference type="AlphaFoldDB" id="A0A934J2C7"/>
<accession>A0A934J2C7</accession>
<dbReference type="EMBL" id="JAEKMH010000004">
    <property type="protein sequence ID" value="MBJ3786485.1"/>
    <property type="molecule type" value="Genomic_DNA"/>
</dbReference>
<evidence type="ECO:0000313" key="1">
    <source>
        <dbReference type="EMBL" id="MBJ3786485.1"/>
    </source>
</evidence>
<organism evidence="1 2">
    <name type="scientific">Devosia sediminis</name>
    <dbReference type="NCBI Taxonomy" id="2798801"/>
    <lineage>
        <taxon>Bacteria</taxon>
        <taxon>Pseudomonadati</taxon>
        <taxon>Pseudomonadota</taxon>
        <taxon>Alphaproteobacteria</taxon>
        <taxon>Hyphomicrobiales</taxon>
        <taxon>Devosiaceae</taxon>
        <taxon>Devosia</taxon>
    </lineage>
</organism>
<protein>
    <submittedName>
        <fullName evidence="1">Cellulose biosynthesis cyclic di-GMP-binding regulatory protein BcsB</fullName>
    </submittedName>
</protein>